<dbReference type="AlphaFoldDB" id="A0A6P1ZK55"/>
<dbReference type="SUPFAM" id="SSF50475">
    <property type="entry name" value="FMN-binding split barrel"/>
    <property type="match status" value="1"/>
</dbReference>
<dbReference type="Proteomes" id="UP000434052">
    <property type="component" value="Unassembled WGS sequence"/>
</dbReference>
<organism evidence="1 2">
    <name type="scientific">Oceanidesulfovibrio marinus</name>
    <dbReference type="NCBI Taxonomy" id="370038"/>
    <lineage>
        <taxon>Bacteria</taxon>
        <taxon>Pseudomonadati</taxon>
        <taxon>Thermodesulfobacteriota</taxon>
        <taxon>Desulfovibrionia</taxon>
        <taxon>Desulfovibrionales</taxon>
        <taxon>Desulfovibrionaceae</taxon>
        <taxon>Oceanidesulfovibrio</taxon>
    </lineage>
</organism>
<dbReference type="InterPro" id="IPR012349">
    <property type="entry name" value="Split_barrel_FMN-bd"/>
</dbReference>
<gene>
    <name evidence="1" type="ORF">DQK91_10980</name>
</gene>
<dbReference type="OrthoDB" id="9794935at2"/>
<evidence type="ECO:0000313" key="1">
    <source>
        <dbReference type="EMBL" id="TVM33737.1"/>
    </source>
</evidence>
<accession>A0A6P1ZK55</accession>
<proteinExistence type="predicted"/>
<dbReference type="EMBL" id="QMIF01000006">
    <property type="protein sequence ID" value="TVM33737.1"/>
    <property type="molecule type" value="Genomic_DNA"/>
</dbReference>
<dbReference type="Gene3D" id="2.30.110.10">
    <property type="entry name" value="Electron Transport, Fmn-binding Protein, Chain A"/>
    <property type="match status" value="1"/>
</dbReference>
<protein>
    <submittedName>
        <fullName evidence="1">Pyridoxamine 5'-phosphate oxidase family protein</fullName>
    </submittedName>
</protein>
<dbReference type="PANTHER" id="PTHR34071">
    <property type="entry name" value="5-NITROIMIDAZOLE ANTIBIOTICS RESISTANCE PROTEIN, NIMA-FAMILY-RELATED PROTEIN-RELATED"/>
    <property type="match status" value="1"/>
</dbReference>
<dbReference type="PANTHER" id="PTHR34071:SF2">
    <property type="entry name" value="FLAVIN-NUCLEOTIDE-BINDING PROTEIN"/>
    <property type="match status" value="1"/>
</dbReference>
<evidence type="ECO:0000313" key="2">
    <source>
        <dbReference type="Proteomes" id="UP000434052"/>
    </source>
</evidence>
<sequence length="161" mass="17599">MIMRKKKRAIEDKALIEKLLLRCEALQLGLWDGEQPYVVTVNFGYADGAIYFHSAGEGRKLECIKKNGLASFVAVAEHELIRADKACGFSTYYKSVSGFGRAELLSDPQEKAKGLDAVMSHYGGPTGAYDDKVLARTAVVRIDVESMVGKVNPAFPGDPQI</sequence>
<comment type="caution">
    <text evidence="1">The sequence shown here is derived from an EMBL/GenBank/DDBJ whole genome shotgun (WGS) entry which is preliminary data.</text>
</comment>
<dbReference type="InterPro" id="IPR024747">
    <property type="entry name" value="Pyridox_Oxase-rel"/>
</dbReference>
<name>A0A6P1ZK55_9BACT</name>
<reference evidence="1 2" key="1">
    <citation type="submission" date="2018-06" db="EMBL/GenBank/DDBJ databases">
        <title>Complete genome of Desulfovibrio marinus P48SEP.</title>
        <authorList>
            <person name="Crispim J.S."/>
            <person name="Vidigal P.M.P."/>
            <person name="Silva L.C.F."/>
            <person name="Araujo L.C."/>
            <person name="Laguardia C.N."/>
            <person name="Dias R.S."/>
            <person name="Sousa M.P."/>
            <person name="Paula S.O."/>
            <person name="Silva C."/>
        </authorList>
    </citation>
    <scope>NUCLEOTIDE SEQUENCE [LARGE SCALE GENOMIC DNA]</scope>
    <source>
        <strain evidence="1 2">P48SEP</strain>
    </source>
</reference>
<dbReference type="Pfam" id="PF12900">
    <property type="entry name" value="Pyridox_ox_2"/>
    <property type="match status" value="1"/>
</dbReference>